<evidence type="ECO:0008006" key="3">
    <source>
        <dbReference type="Google" id="ProtNLM"/>
    </source>
</evidence>
<comment type="caution">
    <text evidence="1">The sequence shown here is derived from an EMBL/GenBank/DDBJ whole genome shotgun (WGS) entry which is preliminary data.</text>
</comment>
<dbReference type="PANTHER" id="PTHR46504:SF2">
    <property type="entry name" value="TRNASE Z TRZ1"/>
    <property type="match status" value="1"/>
</dbReference>
<dbReference type="PANTHER" id="PTHR46504">
    <property type="entry name" value="TRNASE Z TRZ1"/>
    <property type="match status" value="1"/>
</dbReference>
<name>A0ABD3NLJ4_9STRA</name>
<sequence>MRSKVDVTTITSSFLIIGTFCHSYSMTSSHWKILSAWSKAGIGTNVVLELLPLSAVGPGRKKMKSLPRIAFDMGATPCFDDAIPAKYVFLSHGHIDHVGAVFSHARAHSVSCGGEAPTYFVPADLVPHLEQCREAMISLDASQMHNSNGGRKESLIQVNFISVKPGDEFILKGIHSGSKTSFFMRAFQVDHCGHPALGYVIGSRTTSGLKEEYQSLDNATLRELAMSGVVLQSDPIEKIEVAYTGDTCANGLKLDQMRPLSGDASEKSVLYKQQLFQAEVILCELTYLDSSEEEEGRRRAAERGHLHICELERLFMSNESNDDTRFDGPVESVSTCVLDRQTKHIVFYHLSGRCGPATRALDMIADGIPRQLHRRCQVAVSSLLTSDEKHSLGRLIQPNGCVSLMAYLAWRGRPK</sequence>
<dbReference type="EMBL" id="JABMIG020000473">
    <property type="protein sequence ID" value="KAL3776795.1"/>
    <property type="molecule type" value="Genomic_DNA"/>
</dbReference>
<organism evidence="1 2">
    <name type="scientific">Cyclotella cryptica</name>
    <dbReference type="NCBI Taxonomy" id="29204"/>
    <lineage>
        <taxon>Eukaryota</taxon>
        <taxon>Sar</taxon>
        <taxon>Stramenopiles</taxon>
        <taxon>Ochrophyta</taxon>
        <taxon>Bacillariophyta</taxon>
        <taxon>Coscinodiscophyceae</taxon>
        <taxon>Thalassiosirophycidae</taxon>
        <taxon>Stephanodiscales</taxon>
        <taxon>Stephanodiscaceae</taxon>
        <taxon>Cyclotella</taxon>
    </lineage>
</organism>
<keyword evidence="2" id="KW-1185">Reference proteome</keyword>
<dbReference type="SUPFAM" id="SSF56281">
    <property type="entry name" value="Metallo-hydrolase/oxidoreductase"/>
    <property type="match status" value="1"/>
</dbReference>
<evidence type="ECO:0000313" key="2">
    <source>
        <dbReference type="Proteomes" id="UP001516023"/>
    </source>
</evidence>
<proteinExistence type="predicted"/>
<dbReference type="Proteomes" id="UP001516023">
    <property type="component" value="Unassembled WGS sequence"/>
</dbReference>
<accession>A0ABD3NLJ4</accession>
<dbReference type="AlphaFoldDB" id="A0ABD3NLJ4"/>
<dbReference type="Gene3D" id="3.60.15.10">
    <property type="entry name" value="Ribonuclease Z/Hydroxyacylglutathione hydrolase-like"/>
    <property type="match status" value="1"/>
</dbReference>
<reference evidence="1 2" key="1">
    <citation type="journal article" date="2020" name="G3 (Bethesda)">
        <title>Improved Reference Genome for Cyclotella cryptica CCMP332, a Model for Cell Wall Morphogenesis, Salinity Adaptation, and Lipid Production in Diatoms (Bacillariophyta).</title>
        <authorList>
            <person name="Roberts W.R."/>
            <person name="Downey K.M."/>
            <person name="Ruck E.C."/>
            <person name="Traller J.C."/>
            <person name="Alverson A.J."/>
        </authorList>
    </citation>
    <scope>NUCLEOTIDE SEQUENCE [LARGE SCALE GENOMIC DNA]</scope>
    <source>
        <strain evidence="1 2">CCMP332</strain>
    </source>
</reference>
<dbReference type="CDD" id="cd06262">
    <property type="entry name" value="metallo-hydrolase-like_MBL-fold"/>
    <property type="match status" value="1"/>
</dbReference>
<gene>
    <name evidence="1" type="ORF">HJC23_011924</name>
</gene>
<evidence type="ECO:0000313" key="1">
    <source>
        <dbReference type="EMBL" id="KAL3776795.1"/>
    </source>
</evidence>
<protein>
    <recommendedName>
        <fullName evidence="3">Metallo-beta-lactamase domain-containing protein</fullName>
    </recommendedName>
</protein>
<dbReference type="InterPro" id="IPR036866">
    <property type="entry name" value="RibonucZ/Hydroxyglut_hydro"/>
</dbReference>